<dbReference type="GO" id="GO:0008033">
    <property type="term" value="P:tRNA processing"/>
    <property type="evidence" value="ECO:0007669"/>
    <property type="project" value="UniProtKB-KW"/>
</dbReference>
<name>A0A2T5IX74_9GAMM</name>
<dbReference type="RefSeq" id="WP_107866328.1">
    <property type="nucleotide sequence ID" value="NZ_QAON01000012.1"/>
</dbReference>
<dbReference type="GO" id="GO:0033890">
    <property type="term" value="F:ribonuclease D activity"/>
    <property type="evidence" value="ECO:0007669"/>
    <property type="project" value="InterPro"/>
</dbReference>
<evidence type="ECO:0000256" key="3">
    <source>
        <dbReference type="ARBA" id="ARBA00022722"/>
    </source>
</evidence>
<dbReference type="InterPro" id="IPR010997">
    <property type="entry name" value="HRDC-like_sf"/>
</dbReference>
<evidence type="ECO:0000256" key="1">
    <source>
        <dbReference type="ARBA" id="ARBA00022490"/>
    </source>
</evidence>
<evidence type="ECO:0000313" key="7">
    <source>
        <dbReference type="EMBL" id="PTQ88450.1"/>
    </source>
</evidence>
<accession>A0A2T5IX74</accession>
<dbReference type="Gene3D" id="3.30.420.10">
    <property type="entry name" value="Ribonuclease H-like superfamily/Ribonuclease H"/>
    <property type="match status" value="1"/>
</dbReference>
<dbReference type="SUPFAM" id="SSF53098">
    <property type="entry name" value="Ribonuclease H-like"/>
    <property type="match status" value="1"/>
</dbReference>
<organism evidence="7 8">
    <name type="scientific">Agitococcus lubricus</name>
    <dbReference type="NCBI Taxonomy" id="1077255"/>
    <lineage>
        <taxon>Bacteria</taxon>
        <taxon>Pseudomonadati</taxon>
        <taxon>Pseudomonadota</taxon>
        <taxon>Gammaproteobacteria</taxon>
        <taxon>Moraxellales</taxon>
        <taxon>Moraxellaceae</taxon>
        <taxon>Agitococcus</taxon>
    </lineage>
</organism>
<dbReference type="OrthoDB" id="9800549at2"/>
<evidence type="ECO:0000259" key="6">
    <source>
        <dbReference type="PROSITE" id="PS50967"/>
    </source>
</evidence>
<dbReference type="Proteomes" id="UP000244223">
    <property type="component" value="Unassembled WGS sequence"/>
</dbReference>
<keyword evidence="8" id="KW-1185">Reference proteome</keyword>
<comment type="caution">
    <text evidence="7">The sequence shown here is derived from an EMBL/GenBank/DDBJ whole genome shotgun (WGS) entry which is preliminary data.</text>
</comment>
<dbReference type="SMART" id="SM00341">
    <property type="entry name" value="HRDC"/>
    <property type="match status" value="1"/>
</dbReference>
<dbReference type="GO" id="GO:0003676">
    <property type="term" value="F:nucleic acid binding"/>
    <property type="evidence" value="ECO:0007669"/>
    <property type="project" value="InterPro"/>
</dbReference>
<evidence type="ECO:0000256" key="5">
    <source>
        <dbReference type="ARBA" id="ARBA00022839"/>
    </source>
</evidence>
<feature type="domain" description="HRDC" evidence="6">
    <location>
        <begin position="210"/>
        <end position="290"/>
    </location>
</feature>
<keyword evidence="5" id="KW-0269">Exonuclease</keyword>
<keyword evidence="4" id="KW-0378">Hydrolase</keyword>
<dbReference type="AlphaFoldDB" id="A0A2T5IX74"/>
<dbReference type="SUPFAM" id="SSF47819">
    <property type="entry name" value="HRDC-like"/>
    <property type="match status" value="2"/>
</dbReference>
<dbReference type="InterPro" id="IPR012337">
    <property type="entry name" value="RNaseH-like_sf"/>
</dbReference>
<sequence length="391" mass="45014">MSWELITDQRRFNELLTTWASAEVLALDTEFIRVNTFNPQTALIQLNINQSIYLIDPIALDTKAMGTVFANQNSLKILHACSEDIEVFYHQYPQHKISHIFDTQVGLAFLGYGLQVGYQKALKECLNIEISKAETRSDWLARPLSPEQLQYAASDVEHLPKLYQFVVERLAARNLLSYCQQDCQQMLVEASESPVLKSIYQQFSNAWQFNRRQLSLLQMLAIWREGSARIHNIPRTFVLKNHTLLAIVQEAPQTLARLARIQDLHPRTYQKHGAMILEIVKQANDKTDAQCPPLLPLPLPKQAKGLFDQLRQTTEQVAHAHQIPADVLLRKRWLDSLVLGYIDDGEALVLPSALTGWRYEILTQPLLQILASQQSQLLKWRDYRHRRTMTV</sequence>
<keyword evidence="1" id="KW-0963">Cytoplasm</keyword>
<dbReference type="EMBL" id="QAON01000012">
    <property type="protein sequence ID" value="PTQ88450.1"/>
    <property type="molecule type" value="Genomic_DNA"/>
</dbReference>
<gene>
    <name evidence="7" type="ORF">C8N29_11296</name>
</gene>
<dbReference type="GO" id="GO:0000166">
    <property type="term" value="F:nucleotide binding"/>
    <property type="evidence" value="ECO:0007669"/>
    <property type="project" value="InterPro"/>
</dbReference>
<evidence type="ECO:0000313" key="8">
    <source>
        <dbReference type="Proteomes" id="UP000244223"/>
    </source>
</evidence>
<dbReference type="Pfam" id="PF00570">
    <property type="entry name" value="HRDC"/>
    <property type="match status" value="1"/>
</dbReference>
<dbReference type="Gene3D" id="1.10.150.80">
    <property type="entry name" value="HRDC domain"/>
    <property type="match status" value="2"/>
</dbReference>
<dbReference type="InterPro" id="IPR006292">
    <property type="entry name" value="RNase_D"/>
</dbReference>
<dbReference type="SMART" id="SM00474">
    <property type="entry name" value="35EXOc"/>
    <property type="match status" value="1"/>
</dbReference>
<dbReference type="Pfam" id="PF01612">
    <property type="entry name" value="DNA_pol_A_exo1"/>
    <property type="match status" value="1"/>
</dbReference>
<dbReference type="InterPro" id="IPR002121">
    <property type="entry name" value="HRDC_dom"/>
</dbReference>
<dbReference type="PANTHER" id="PTHR47649:SF1">
    <property type="entry name" value="RIBONUCLEASE D"/>
    <property type="match status" value="1"/>
</dbReference>
<dbReference type="GO" id="GO:0008408">
    <property type="term" value="F:3'-5' exonuclease activity"/>
    <property type="evidence" value="ECO:0007669"/>
    <property type="project" value="InterPro"/>
</dbReference>
<evidence type="ECO:0000256" key="2">
    <source>
        <dbReference type="ARBA" id="ARBA00022694"/>
    </source>
</evidence>
<dbReference type="NCBIfam" id="TIGR01388">
    <property type="entry name" value="rnd"/>
    <property type="match status" value="1"/>
</dbReference>
<dbReference type="InterPro" id="IPR051086">
    <property type="entry name" value="RNase_D-like"/>
</dbReference>
<proteinExistence type="predicted"/>
<keyword evidence="3" id="KW-0540">Nuclease</keyword>
<dbReference type="PROSITE" id="PS50967">
    <property type="entry name" value="HRDC"/>
    <property type="match status" value="1"/>
</dbReference>
<dbReference type="InterPro" id="IPR002562">
    <property type="entry name" value="3'-5'_exonuclease_dom"/>
</dbReference>
<evidence type="ECO:0000256" key="4">
    <source>
        <dbReference type="ARBA" id="ARBA00022801"/>
    </source>
</evidence>
<protein>
    <submittedName>
        <fullName evidence="7">Ribonuclease D</fullName>
    </submittedName>
</protein>
<dbReference type="CDD" id="cd06142">
    <property type="entry name" value="RNaseD_exo"/>
    <property type="match status" value="1"/>
</dbReference>
<dbReference type="InterPro" id="IPR036397">
    <property type="entry name" value="RNaseH_sf"/>
</dbReference>
<dbReference type="InterPro" id="IPR044876">
    <property type="entry name" value="HRDC_dom_sf"/>
</dbReference>
<dbReference type="PANTHER" id="PTHR47649">
    <property type="entry name" value="RIBONUCLEASE D"/>
    <property type="match status" value="1"/>
</dbReference>
<keyword evidence="2" id="KW-0819">tRNA processing</keyword>
<reference evidence="7 8" key="1">
    <citation type="submission" date="2018-04" db="EMBL/GenBank/DDBJ databases">
        <title>Genomic Encyclopedia of Archaeal and Bacterial Type Strains, Phase II (KMG-II): from individual species to whole genera.</title>
        <authorList>
            <person name="Goeker M."/>
        </authorList>
    </citation>
    <scope>NUCLEOTIDE SEQUENCE [LARGE SCALE GENOMIC DNA]</scope>
    <source>
        <strain evidence="7 8">DSM 5822</strain>
    </source>
</reference>